<keyword evidence="2" id="KW-1185">Reference proteome</keyword>
<reference evidence="1 2" key="1">
    <citation type="journal article" date="2023" name="Elife">
        <title>Identification of key yeast species and microbe-microbe interactions impacting larval growth of Drosophila in the wild.</title>
        <authorList>
            <person name="Mure A."/>
            <person name="Sugiura Y."/>
            <person name="Maeda R."/>
            <person name="Honda K."/>
            <person name="Sakurai N."/>
            <person name="Takahashi Y."/>
            <person name="Watada M."/>
            <person name="Katoh T."/>
            <person name="Gotoh A."/>
            <person name="Gotoh Y."/>
            <person name="Taniguchi I."/>
            <person name="Nakamura K."/>
            <person name="Hayashi T."/>
            <person name="Katayama T."/>
            <person name="Uemura T."/>
            <person name="Hattori Y."/>
        </authorList>
    </citation>
    <scope>NUCLEOTIDE SEQUENCE [LARGE SCALE GENOMIC DNA]</scope>
    <source>
        <strain evidence="1 2">KH-74</strain>
    </source>
</reference>
<dbReference type="EMBL" id="BTGD01000008">
    <property type="protein sequence ID" value="GMM56276.1"/>
    <property type="molecule type" value="Genomic_DNA"/>
</dbReference>
<sequence>MMPVKKVPTFPIPDTRFANVFYNSLAKETKKQNLQNPNIKVVTKVLLRDMIVMPFIQSFVWASFLISFKPTLRALVNVTKSFNSSIYDMIFGTSLIKASKK</sequence>
<evidence type="ECO:0000313" key="2">
    <source>
        <dbReference type="Proteomes" id="UP001377567"/>
    </source>
</evidence>
<evidence type="ECO:0000313" key="1">
    <source>
        <dbReference type="EMBL" id="GMM56276.1"/>
    </source>
</evidence>
<protein>
    <submittedName>
        <fullName evidence="1">Uncharacterized protein</fullName>
    </submittedName>
</protein>
<name>A0AAV5RZT1_MAUHU</name>
<accession>A0AAV5RZT1</accession>
<organism evidence="1 2">
    <name type="scientific">Maudiozyma humilis</name>
    <name type="common">Sour dough yeast</name>
    <name type="synonym">Kazachstania humilis</name>
    <dbReference type="NCBI Taxonomy" id="51915"/>
    <lineage>
        <taxon>Eukaryota</taxon>
        <taxon>Fungi</taxon>
        <taxon>Dikarya</taxon>
        <taxon>Ascomycota</taxon>
        <taxon>Saccharomycotina</taxon>
        <taxon>Saccharomycetes</taxon>
        <taxon>Saccharomycetales</taxon>
        <taxon>Saccharomycetaceae</taxon>
        <taxon>Maudiozyma</taxon>
    </lineage>
</organism>
<dbReference type="Proteomes" id="UP001377567">
    <property type="component" value="Unassembled WGS sequence"/>
</dbReference>
<dbReference type="AlphaFoldDB" id="A0AAV5RZT1"/>
<comment type="caution">
    <text evidence="1">The sequence shown here is derived from an EMBL/GenBank/DDBJ whole genome shotgun (WGS) entry which is preliminary data.</text>
</comment>
<gene>
    <name evidence="1" type="ORF">DAKH74_028920</name>
</gene>
<proteinExistence type="predicted"/>